<feature type="transmembrane region" description="Helical" evidence="4">
    <location>
        <begin position="322"/>
        <end position="341"/>
    </location>
</feature>
<evidence type="ECO:0000256" key="4">
    <source>
        <dbReference type="SAM" id="Phobius"/>
    </source>
</evidence>
<feature type="transmembrane region" description="Helical" evidence="4">
    <location>
        <begin position="54"/>
        <end position="72"/>
    </location>
</feature>
<evidence type="ECO:0000256" key="1">
    <source>
        <dbReference type="ARBA" id="ARBA00004141"/>
    </source>
</evidence>
<proteinExistence type="inferred from homology"/>
<feature type="domain" description="Major facilitator superfamily (MFS) profile" evidence="5">
    <location>
        <begin position="53"/>
        <end position="436"/>
    </location>
</feature>
<feature type="region of interest" description="Disordered" evidence="3">
    <location>
        <begin position="1"/>
        <end position="22"/>
    </location>
</feature>
<keyword evidence="4" id="KW-0472">Membrane</keyword>
<dbReference type="GO" id="GO:0022857">
    <property type="term" value="F:transmembrane transporter activity"/>
    <property type="evidence" value="ECO:0007669"/>
    <property type="project" value="InterPro"/>
</dbReference>
<dbReference type="InterPro" id="IPR036259">
    <property type="entry name" value="MFS_trans_sf"/>
</dbReference>
<organism evidence="6">
    <name type="scientific">Dichomitus squalens</name>
    <dbReference type="NCBI Taxonomy" id="114155"/>
    <lineage>
        <taxon>Eukaryota</taxon>
        <taxon>Fungi</taxon>
        <taxon>Dikarya</taxon>
        <taxon>Basidiomycota</taxon>
        <taxon>Agaricomycotina</taxon>
        <taxon>Agaricomycetes</taxon>
        <taxon>Polyporales</taxon>
        <taxon>Polyporaceae</taxon>
        <taxon>Dichomitus</taxon>
    </lineage>
</organism>
<evidence type="ECO:0000256" key="3">
    <source>
        <dbReference type="SAM" id="MobiDB-lite"/>
    </source>
</evidence>
<reference evidence="6" key="1">
    <citation type="submission" date="2019-01" db="EMBL/GenBank/DDBJ databases">
        <title>Draft genome sequences of three monokaryotic isolates of the white-rot basidiomycete fungus Dichomitus squalens.</title>
        <authorList>
            <consortium name="DOE Joint Genome Institute"/>
            <person name="Lopez S.C."/>
            <person name="Andreopoulos B."/>
            <person name="Pangilinan J."/>
            <person name="Lipzen A."/>
            <person name="Riley R."/>
            <person name="Ahrendt S."/>
            <person name="Ng V."/>
            <person name="Barry K."/>
            <person name="Daum C."/>
            <person name="Grigoriev I.V."/>
            <person name="Hilden K.S."/>
            <person name="Makela M.R."/>
            <person name="de Vries R.P."/>
        </authorList>
    </citation>
    <scope>NUCLEOTIDE SEQUENCE [LARGE SCALE GENOMIC DNA]</scope>
    <source>
        <strain evidence="6">OM18370.1</strain>
    </source>
</reference>
<dbReference type="Pfam" id="PF07690">
    <property type="entry name" value="MFS_1"/>
    <property type="match status" value="1"/>
</dbReference>
<feature type="transmembrane region" description="Helical" evidence="4">
    <location>
        <begin position="410"/>
        <end position="432"/>
    </location>
</feature>
<dbReference type="InterPro" id="IPR050327">
    <property type="entry name" value="Proton-linked_MCT"/>
</dbReference>
<feature type="transmembrane region" description="Helical" evidence="4">
    <location>
        <begin position="149"/>
        <end position="169"/>
    </location>
</feature>
<feature type="transmembrane region" description="Helical" evidence="4">
    <location>
        <begin position="347"/>
        <end position="370"/>
    </location>
</feature>
<dbReference type="Proteomes" id="UP000292957">
    <property type="component" value="Unassembled WGS sequence"/>
</dbReference>
<dbReference type="SUPFAM" id="SSF103473">
    <property type="entry name" value="MFS general substrate transporter"/>
    <property type="match status" value="1"/>
</dbReference>
<dbReference type="OrthoDB" id="6509908at2759"/>
<comment type="subcellular location">
    <subcellularLocation>
        <location evidence="1">Membrane</location>
        <topology evidence="1">Multi-pass membrane protein</topology>
    </subcellularLocation>
</comment>
<protein>
    <submittedName>
        <fullName evidence="6">MFS general substrate transporter</fullName>
    </submittedName>
</protein>
<feature type="transmembrane region" description="Helical" evidence="4">
    <location>
        <begin position="125"/>
        <end position="143"/>
    </location>
</feature>
<feature type="transmembrane region" description="Helical" evidence="4">
    <location>
        <begin position="213"/>
        <end position="234"/>
    </location>
</feature>
<dbReference type="InterPro" id="IPR020846">
    <property type="entry name" value="MFS_dom"/>
</dbReference>
<name>A0A4Q9MJK4_9APHY</name>
<dbReference type="EMBL" id="ML143450">
    <property type="protein sequence ID" value="TBU26126.1"/>
    <property type="molecule type" value="Genomic_DNA"/>
</dbReference>
<feature type="transmembrane region" description="Helical" evidence="4">
    <location>
        <begin position="291"/>
        <end position="310"/>
    </location>
</feature>
<dbReference type="PROSITE" id="PS50850">
    <property type="entry name" value="MFS"/>
    <property type="match status" value="1"/>
</dbReference>
<dbReference type="PANTHER" id="PTHR11360">
    <property type="entry name" value="MONOCARBOXYLATE TRANSPORTER"/>
    <property type="match status" value="1"/>
</dbReference>
<dbReference type="InterPro" id="IPR011701">
    <property type="entry name" value="MFS"/>
</dbReference>
<feature type="transmembrane region" description="Helical" evidence="4">
    <location>
        <begin position="181"/>
        <end position="201"/>
    </location>
</feature>
<dbReference type="GO" id="GO:0016020">
    <property type="term" value="C:membrane"/>
    <property type="evidence" value="ECO:0007669"/>
    <property type="project" value="UniProtKB-SubCell"/>
</dbReference>
<keyword evidence="4" id="KW-1133">Transmembrane helix</keyword>
<evidence type="ECO:0000313" key="6">
    <source>
        <dbReference type="EMBL" id="TBU26126.1"/>
    </source>
</evidence>
<dbReference type="AlphaFoldDB" id="A0A4Q9MJK4"/>
<comment type="similarity">
    <text evidence="2">Belongs to the major facilitator superfamily. Monocarboxylate porter (TC 2.A.1.13) family.</text>
</comment>
<dbReference type="PANTHER" id="PTHR11360:SF177">
    <property type="entry name" value="RIBOFLAVIN TRANSPORTER MCH5"/>
    <property type="match status" value="1"/>
</dbReference>
<feature type="transmembrane region" description="Helical" evidence="4">
    <location>
        <begin position="382"/>
        <end position="404"/>
    </location>
</feature>
<evidence type="ECO:0000259" key="5">
    <source>
        <dbReference type="PROSITE" id="PS50850"/>
    </source>
</evidence>
<keyword evidence="4" id="KW-0812">Transmembrane</keyword>
<gene>
    <name evidence="6" type="ORF">BD311DRAFT_808678</name>
</gene>
<accession>A0A4Q9MJK4</accession>
<dbReference type="Gene3D" id="1.20.1250.20">
    <property type="entry name" value="MFS general substrate transporter like domains"/>
    <property type="match status" value="2"/>
</dbReference>
<feature type="transmembrane region" description="Helical" evidence="4">
    <location>
        <begin position="255"/>
        <end position="279"/>
    </location>
</feature>
<sequence>MADIEKCPTKESSTLPRHDDSSVTLSVTAVDEPRSHPPSVADSSASYPDGRARAWLTVLGAFLALFCTFGQLNSFGSFQTWYSEHQLNGLPASTIAWIGSLQLWVFFFCGGFVGRLFDAYGPRPIMIVGTLILVFGTMMTSISSQYYEYILAQGIVVGLGIGTVFYPSLSAISTHFHNYRSTALGIAMAGSGVGGVTWPIMYQVLFSRLGFAWTVRITGFITLALCGFAIATVTSKIPTPTQSQPWLNTRMFRDLPYILVIIGSILICLGLFIPFFYIVDYSTAHGIHPQTAFYVLSVMNAGGILGRLAPPVLSDSLGRYNIIVPCALFTGLSMLVFWPFATSLTAIMLFAAVYGFFSGAFNALIIPCVAQISGLREIGTRVGVLYSIISFPALCGGPAAGAILKSEGGSYLGMILFGGTSVVAGSLFLLWARCVLSRRITEPKELSGLLRVV</sequence>
<evidence type="ECO:0000256" key="2">
    <source>
        <dbReference type="ARBA" id="ARBA00006727"/>
    </source>
</evidence>
<feature type="transmembrane region" description="Helical" evidence="4">
    <location>
        <begin position="92"/>
        <end position="113"/>
    </location>
</feature>
<dbReference type="CDD" id="cd17352">
    <property type="entry name" value="MFS_MCT_SLC16"/>
    <property type="match status" value="1"/>
</dbReference>